<dbReference type="KEGG" id="clap:NCTC11466_02860"/>
<keyword evidence="1" id="KW-0472">Membrane</keyword>
<keyword evidence="3" id="KW-1185">Reference proteome</keyword>
<feature type="transmembrane region" description="Helical" evidence="1">
    <location>
        <begin position="12"/>
        <end position="36"/>
    </location>
</feature>
<sequence length="245" mass="28041">MKNIELIHSLTKLFALIIITVIIVFVILGLLIIFPSKDAYSFSNITDILSALSTFGTLVVAYMAYKAAPDWFAQKSYVVATDTIDEIIYKDLKKLKTLSYKLTTNIKGLCHSSIMSIQGSSFTHTIDSNFNETLNIFMEFENLIFSMEDKIKSIARKKYLLSKNANATIDFISNSNNVYHNILDQMVNALAEIPYSDKNLEGIFKKIREDTTSNHEKLKNHIDEIHKSNQPLHDLIYYTHKNRDD</sequence>
<dbReference type="EMBL" id="LR134201">
    <property type="protein sequence ID" value="VEB98815.1"/>
    <property type="molecule type" value="Genomic_DNA"/>
</dbReference>
<keyword evidence="1" id="KW-1133">Transmembrane helix</keyword>
<organism evidence="2 3">
    <name type="scientific">Cedecea lapagei</name>
    <dbReference type="NCBI Taxonomy" id="158823"/>
    <lineage>
        <taxon>Bacteria</taxon>
        <taxon>Pseudomonadati</taxon>
        <taxon>Pseudomonadota</taxon>
        <taxon>Gammaproteobacteria</taxon>
        <taxon>Enterobacterales</taxon>
        <taxon>Enterobacteriaceae</taxon>
        <taxon>Cedecea</taxon>
    </lineage>
</organism>
<dbReference type="AlphaFoldDB" id="A0A3S5DPU0"/>
<evidence type="ECO:0000313" key="2">
    <source>
        <dbReference type="EMBL" id="VEB98815.1"/>
    </source>
</evidence>
<feature type="transmembrane region" description="Helical" evidence="1">
    <location>
        <begin position="48"/>
        <end position="65"/>
    </location>
</feature>
<dbReference type="Proteomes" id="UP000274122">
    <property type="component" value="Chromosome"/>
</dbReference>
<reference evidence="2 3" key="1">
    <citation type="submission" date="2018-12" db="EMBL/GenBank/DDBJ databases">
        <authorList>
            <consortium name="Pathogen Informatics"/>
        </authorList>
    </citation>
    <scope>NUCLEOTIDE SEQUENCE [LARGE SCALE GENOMIC DNA]</scope>
    <source>
        <strain evidence="2 3">NCTC11466</strain>
    </source>
</reference>
<name>A0A3S5DPU0_9ENTR</name>
<dbReference type="RefSeq" id="WP_126356835.1">
    <property type="nucleotide sequence ID" value="NZ_LR134201.1"/>
</dbReference>
<protein>
    <submittedName>
        <fullName evidence="2">Uncharacterized protein</fullName>
    </submittedName>
</protein>
<gene>
    <name evidence="2" type="ORF">NCTC11466_02860</name>
</gene>
<proteinExistence type="predicted"/>
<accession>A0A3S5DPU0</accession>
<evidence type="ECO:0000256" key="1">
    <source>
        <dbReference type="SAM" id="Phobius"/>
    </source>
</evidence>
<evidence type="ECO:0000313" key="3">
    <source>
        <dbReference type="Proteomes" id="UP000274122"/>
    </source>
</evidence>
<dbReference type="OrthoDB" id="6549072at2"/>
<keyword evidence="1" id="KW-0812">Transmembrane</keyword>